<proteinExistence type="predicted"/>
<evidence type="ECO:0000313" key="1">
    <source>
        <dbReference type="EMBL" id="PPK48616.1"/>
    </source>
</evidence>
<name>A0A2S6FYI1_9CLOT</name>
<evidence type="ECO:0000313" key="2">
    <source>
        <dbReference type="Proteomes" id="UP000239863"/>
    </source>
</evidence>
<accession>A0A2S6FYI1</accession>
<sequence length="29" mass="3205">MKMYIVGSVSSGKSILAKKISETLKITYQ</sequence>
<comment type="caution">
    <text evidence="1">The sequence shown here is derived from an EMBL/GenBank/DDBJ whole genome shotgun (WGS) entry which is preliminary data.</text>
</comment>
<gene>
    <name evidence="1" type="ORF">BD821_106138</name>
</gene>
<dbReference type="EMBL" id="PTIS01000006">
    <property type="protein sequence ID" value="PPK48616.1"/>
    <property type="molecule type" value="Genomic_DNA"/>
</dbReference>
<dbReference type="Proteomes" id="UP000239863">
    <property type="component" value="Unassembled WGS sequence"/>
</dbReference>
<organism evidence="1 2">
    <name type="scientific">Clostridium algidicarnis DSM 15099</name>
    <dbReference type="NCBI Taxonomy" id="1121295"/>
    <lineage>
        <taxon>Bacteria</taxon>
        <taxon>Bacillati</taxon>
        <taxon>Bacillota</taxon>
        <taxon>Clostridia</taxon>
        <taxon>Eubacteriales</taxon>
        <taxon>Clostridiaceae</taxon>
        <taxon>Clostridium</taxon>
    </lineage>
</organism>
<dbReference type="STRING" id="37659.GCA_000703125_00622"/>
<reference evidence="1 2" key="1">
    <citation type="submission" date="2018-02" db="EMBL/GenBank/DDBJ databases">
        <title>Genomic Encyclopedia of Archaeal and Bacterial Type Strains, Phase II (KMG-II): from individual species to whole genera.</title>
        <authorList>
            <person name="Goeker M."/>
        </authorList>
    </citation>
    <scope>NUCLEOTIDE SEQUENCE [LARGE SCALE GENOMIC DNA]</scope>
    <source>
        <strain evidence="1 2">DSM 15099</strain>
    </source>
</reference>
<protein>
    <submittedName>
        <fullName evidence="1">Uncharacterized protein</fullName>
    </submittedName>
</protein>
<dbReference type="AlphaFoldDB" id="A0A2S6FYI1"/>